<comment type="caution">
    <text evidence="2">The sequence shown here is derived from an EMBL/GenBank/DDBJ whole genome shotgun (WGS) entry which is preliminary data.</text>
</comment>
<keyword evidence="1" id="KW-0472">Membrane</keyword>
<dbReference type="EMBL" id="WVTA01000003">
    <property type="protein sequence ID" value="KAK3214572.1"/>
    <property type="molecule type" value="Genomic_DNA"/>
</dbReference>
<evidence type="ECO:0000313" key="2">
    <source>
        <dbReference type="EMBL" id="KAK3214572.1"/>
    </source>
</evidence>
<keyword evidence="1" id="KW-0812">Transmembrane</keyword>
<reference evidence="2 3" key="1">
    <citation type="submission" date="2021-02" db="EMBL/GenBank/DDBJ databases">
        <title>Genome assembly of Pseudopithomyces chartarum.</title>
        <authorList>
            <person name="Jauregui R."/>
            <person name="Singh J."/>
            <person name="Voisey C."/>
        </authorList>
    </citation>
    <scope>NUCLEOTIDE SEQUENCE [LARGE SCALE GENOMIC DNA]</scope>
    <source>
        <strain evidence="2 3">AGR01</strain>
    </source>
</reference>
<evidence type="ECO:0000313" key="3">
    <source>
        <dbReference type="Proteomes" id="UP001280581"/>
    </source>
</evidence>
<sequence length="75" mass="8403">MPSPTQKFSMFRTAARYLTEPHPFARNPTSVRPHAVDYSMYPKRIARTGTFVMPAALFILGWPVAAEVYGRGVGM</sequence>
<feature type="transmembrane region" description="Helical" evidence="1">
    <location>
        <begin position="45"/>
        <end position="65"/>
    </location>
</feature>
<gene>
    <name evidence="2" type="ORF">GRF29_19g599446</name>
</gene>
<evidence type="ECO:0000256" key="1">
    <source>
        <dbReference type="SAM" id="Phobius"/>
    </source>
</evidence>
<name>A0AAN6M467_9PLEO</name>
<dbReference type="Proteomes" id="UP001280581">
    <property type="component" value="Unassembled WGS sequence"/>
</dbReference>
<proteinExistence type="predicted"/>
<keyword evidence="1" id="KW-1133">Transmembrane helix</keyword>
<protein>
    <submittedName>
        <fullName evidence="2">Uncharacterized protein</fullName>
    </submittedName>
</protein>
<organism evidence="2 3">
    <name type="scientific">Pseudopithomyces chartarum</name>
    <dbReference type="NCBI Taxonomy" id="1892770"/>
    <lineage>
        <taxon>Eukaryota</taxon>
        <taxon>Fungi</taxon>
        <taxon>Dikarya</taxon>
        <taxon>Ascomycota</taxon>
        <taxon>Pezizomycotina</taxon>
        <taxon>Dothideomycetes</taxon>
        <taxon>Pleosporomycetidae</taxon>
        <taxon>Pleosporales</taxon>
        <taxon>Massarineae</taxon>
        <taxon>Didymosphaeriaceae</taxon>
        <taxon>Pseudopithomyces</taxon>
    </lineage>
</organism>
<keyword evidence="3" id="KW-1185">Reference proteome</keyword>
<dbReference type="AlphaFoldDB" id="A0AAN6M467"/>
<accession>A0AAN6M467</accession>